<name>A0A452HVF0_9SAUR</name>
<protein>
    <submittedName>
        <fullName evidence="2">Uncharacterized protein</fullName>
    </submittedName>
</protein>
<reference evidence="3" key="1">
    <citation type="journal article" date="2017" name="PLoS ONE">
        <title>The Agassiz's desert tortoise genome provides a resource for the conservation of a threatened species.</title>
        <authorList>
            <person name="Tollis M."/>
            <person name="DeNardo D.F."/>
            <person name="Cornelius J.A."/>
            <person name="Dolby G.A."/>
            <person name="Edwards T."/>
            <person name="Henen B.T."/>
            <person name="Karl A.E."/>
            <person name="Murphy R.W."/>
            <person name="Kusumi K."/>
        </authorList>
    </citation>
    <scope>NUCLEOTIDE SEQUENCE [LARGE SCALE GENOMIC DNA]</scope>
</reference>
<reference evidence="2" key="2">
    <citation type="submission" date="2025-08" db="UniProtKB">
        <authorList>
            <consortium name="Ensembl"/>
        </authorList>
    </citation>
    <scope>IDENTIFICATION</scope>
</reference>
<evidence type="ECO:0000313" key="2">
    <source>
        <dbReference type="Ensembl" id="ENSGAGP00000019115.1"/>
    </source>
</evidence>
<sequence>MSTLCLLLLSNVYFCNISPVLVRFSEQALPHIRPLLQGLMPQALFLVSISIFLTEKNHFFLQNTPSPHFPTSSIHHVINNKLSKGFRVSPLGPSWSRPTHLQDLPSGRFSTKG</sequence>
<feature type="region of interest" description="Disordered" evidence="1">
    <location>
        <begin position="92"/>
        <end position="113"/>
    </location>
</feature>
<evidence type="ECO:0000256" key="1">
    <source>
        <dbReference type="SAM" id="MobiDB-lite"/>
    </source>
</evidence>
<evidence type="ECO:0000313" key="3">
    <source>
        <dbReference type="Proteomes" id="UP000291020"/>
    </source>
</evidence>
<dbReference type="Ensembl" id="ENSGAGT00000021783.1">
    <property type="protein sequence ID" value="ENSGAGP00000019115.1"/>
    <property type="gene ID" value="ENSGAGG00000014139.1"/>
</dbReference>
<reference evidence="2" key="3">
    <citation type="submission" date="2025-09" db="UniProtKB">
        <authorList>
            <consortium name="Ensembl"/>
        </authorList>
    </citation>
    <scope>IDENTIFICATION</scope>
</reference>
<keyword evidence="3" id="KW-1185">Reference proteome</keyword>
<organism evidence="2 3">
    <name type="scientific">Gopherus agassizii</name>
    <name type="common">Agassiz's desert tortoise</name>
    <dbReference type="NCBI Taxonomy" id="38772"/>
    <lineage>
        <taxon>Eukaryota</taxon>
        <taxon>Metazoa</taxon>
        <taxon>Chordata</taxon>
        <taxon>Craniata</taxon>
        <taxon>Vertebrata</taxon>
        <taxon>Euteleostomi</taxon>
        <taxon>Archelosauria</taxon>
        <taxon>Testudinata</taxon>
        <taxon>Testudines</taxon>
        <taxon>Cryptodira</taxon>
        <taxon>Durocryptodira</taxon>
        <taxon>Testudinoidea</taxon>
        <taxon>Testudinidae</taxon>
        <taxon>Gopherus</taxon>
    </lineage>
</organism>
<dbReference type="Proteomes" id="UP000291020">
    <property type="component" value="Unassembled WGS sequence"/>
</dbReference>
<proteinExistence type="predicted"/>
<accession>A0A452HVF0</accession>
<dbReference type="AlphaFoldDB" id="A0A452HVF0"/>